<keyword evidence="3" id="KW-1185">Reference proteome</keyword>
<gene>
    <name evidence="2" type="ORF">DL897_08830</name>
</gene>
<dbReference type="Proteomes" id="UP000251213">
    <property type="component" value="Unassembled WGS sequence"/>
</dbReference>
<dbReference type="RefSeq" id="WP_113658790.1">
    <property type="nucleotide sequence ID" value="NZ_KZ845666.1"/>
</dbReference>
<dbReference type="EMBL" id="QJKK01000004">
    <property type="protein sequence ID" value="RAL24419.1"/>
    <property type="molecule type" value="Genomic_DNA"/>
</dbReference>
<dbReference type="OrthoDB" id="2988252at2"/>
<name>A0A364K579_9BACL</name>
<evidence type="ECO:0008006" key="4">
    <source>
        <dbReference type="Google" id="ProtNLM"/>
    </source>
</evidence>
<protein>
    <recommendedName>
        <fullName evidence="4">Type VII secretion protein EssB</fullName>
    </recommendedName>
</protein>
<sequence length="502" mass="58657">MKSISYDLNGGLLTHNLQSNEMTYVVSLLDSEAADDALFDLFDLYDLGISFNIEMETNHENQDLSVKYQVDQGYLPLSFIKDGLTLEQKLDISLGIIDISRFFEKNSQFVLALDPVNILFHKEEKQVRILYVGIRGIMPIAKEHEGLVNDQVKKFFESLFQYTDRIFKSLPPHEQMANIQLRQSIENAKNLDELESLLRKEQEGLPNRMERLIKWQKEEEERKKQERKKAVRKKAIQKKHSLSKEDVIKIVNNYRKRKLRLNIMLGVIAIIVGVTSFFLSQKYLFPTNQMDQQMEDNLKKGKDLAALQKYEEAVQHFNKIKLTNLGKEDTQIILTSYLNAKQPQKIIELEPSLTNDIINFYIKIKDFDTIKKLKPQHPIIQFEQAIIKQDEKTVISLKDQVPLDDRRKMMIAFAMLAENDLKKALGFAKEQKQQALEETLSNIEKNDFGKAYEYVNKQSSKFLTRIMKERELDYIRKSTLADSEKKKKAEPILKEIEKLKKD</sequence>
<reference evidence="2 3" key="1">
    <citation type="submission" date="2018-06" db="EMBL/GenBank/DDBJ databases">
        <title>Thermoflavimicrobium daqus sp. nov., a thermophilic microbe isolated from Moutai-flavour Daqu.</title>
        <authorList>
            <person name="Wang X."/>
            <person name="Zhou H."/>
        </authorList>
    </citation>
    <scope>NUCLEOTIDE SEQUENCE [LARGE SCALE GENOMIC DNA]</scope>
    <source>
        <strain evidence="2 3">FBKL4.011</strain>
    </source>
</reference>
<evidence type="ECO:0000256" key="1">
    <source>
        <dbReference type="SAM" id="Phobius"/>
    </source>
</evidence>
<dbReference type="AlphaFoldDB" id="A0A364K579"/>
<accession>A0A364K579</accession>
<dbReference type="Gene3D" id="1.10.510.10">
    <property type="entry name" value="Transferase(Phosphotransferase) domain 1"/>
    <property type="match status" value="1"/>
</dbReference>
<keyword evidence="1" id="KW-0812">Transmembrane</keyword>
<keyword evidence="1" id="KW-1133">Transmembrane helix</keyword>
<evidence type="ECO:0000313" key="2">
    <source>
        <dbReference type="EMBL" id="RAL24419.1"/>
    </source>
</evidence>
<feature type="transmembrane region" description="Helical" evidence="1">
    <location>
        <begin position="259"/>
        <end position="279"/>
    </location>
</feature>
<organism evidence="2 3">
    <name type="scientific">Thermoflavimicrobium daqui</name>
    <dbReference type="NCBI Taxonomy" id="2137476"/>
    <lineage>
        <taxon>Bacteria</taxon>
        <taxon>Bacillati</taxon>
        <taxon>Bacillota</taxon>
        <taxon>Bacilli</taxon>
        <taxon>Bacillales</taxon>
        <taxon>Thermoactinomycetaceae</taxon>
        <taxon>Thermoflavimicrobium</taxon>
    </lineage>
</organism>
<reference evidence="2 3" key="2">
    <citation type="submission" date="2018-06" db="EMBL/GenBank/DDBJ databases">
        <authorList>
            <person name="Zhirakovskaya E."/>
        </authorList>
    </citation>
    <scope>NUCLEOTIDE SEQUENCE [LARGE SCALE GENOMIC DNA]</scope>
    <source>
        <strain evidence="2 3">FBKL4.011</strain>
    </source>
</reference>
<comment type="caution">
    <text evidence="2">The sequence shown here is derived from an EMBL/GenBank/DDBJ whole genome shotgun (WGS) entry which is preliminary data.</text>
</comment>
<evidence type="ECO:0000313" key="3">
    <source>
        <dbReference type="Proteomes" id="UP000251213"/>
    </source>
</evidence>
<proteinExistence type="predicted"/>
<keyword evidence="1" id="KW-0472">Membrane</keyword>